<accession>A0ACB9HPE3</accession>
<organism evidence="1 2">
    <name type="scientific">Smallanthus sonchifolius</name>
    <dbReference type="NCBI Taxonomy" id="185202"/>
    <lineage>
        <taxon>Eukaryota</taxon>
        <taxon>Viridiplantae</taxon>
        <taxon>Streptophyta</taxon>
        <taxon>Embryophyta</taxon>
        <taxon>Tracheophyta</taxon>
        <taxon>Spermatophyta</taxon>
        <taxon>Magnoliopsida</taxon>
        <taxon>eudicotyledons</taxon>
        <taxon>Gunneridae</taxon>
        <taxon>Pentapetalae</taxon>
        <taxon>asterids</taxon>
        <taxon>campanulids</taxon>
        <taxon>Asterales</taxon>
        <taxon>Asteraceae</taxon>
        <taxon>Asteroideae</taxon>
        <taxon>Heliantheae alliance</taxon>
        <taxon>Millerieae</taxon>
        <taxon>Smallanthus</taxon>
    </lineage>
</organism>
<dbReference type="Proteomes" id="UP001056120">
    <property type="component" value="Linkage Group LG11"/>
</dbReference>
<gene>
    <name evidence="1" type="ORF">L1987_32859</name>
</gene>
<reference evidence="1 2" key="2">
    <citation type="journal article" date="2022" name="Mol. Ecol. Resour.">
        <title>The genomes of chicory, endive, great burdock and yacon provide insights into Asteraceae paleo-polyploidization history and plant inulin production.</title>
        <authorList>
            <person name="Fan W."/>
            <person name="Wang S."/>
            <person name="Wang H."/>
            <person name="Wang A."/>
            <person name="Jiang F."/>
            <person name="Liu H."/>
            <person name="Zhao H."/>
            <person name="Xu D."/>
            <person name="Zhang Y."/>
        </authorList>
    </citation>
    <scope>NUCLEOTIDE SEQUENCE [LARGE SCALE GENOMIC DNA]</scope>
    <source>
        <strain evidence="2">cv. Yunnan</strain>
        <tissue evidence="1">Leaves</tissue>
    </source>
</reference>
<reference evidence="2" key="1">
    <citation type="journal article" date="2022" name="Mol. Ecol. Resour.">
        <title>The genomes of chicory, endive, great burdock and yacon provide insights into Asteraceae palaeo-polyploidization history and plant inulin production.</title>
        <authorList>
            <person name="Fan W."/>
            <person name="Wang S."/>
            <person name="Wang H."/>
            <person name="Wang A."/>
            <person name="Jiang F."/>
            <person name="Liu H."/>
            <person name="Zhao H."/>
            <person name="Xu D."/>
            <person name="Zhang Y."/>
        </authorList>
    </citation>
    <scope>NUCLEOTIDE SEQUENCE [LARGE SCALE GENOMIC DNA]</scope>
    <source>
        <strain evidence="2">cv. Yunnan</strain>
    </source>
</reference>
<proteinExistence type="predicted"/>
<name>A0ACB9HPE3_9ASTR</name>
<evidence type="ECO:0000313" key="1">
    <source>
        <dbReference type="EMBL" id="KAI3797599.1"/>
    </source>
</evidence>
<evidence type="ECO:0000313" key="2">
    <source>
        <dbReference type="Proteomes" id="UP001056120"/>
    </source>
</evidence>
<protein>
    <submittedName>
        <fullName evidence="1">Uncharacterized protein</fullName>
    </submittedName>
</protein>
<sequence>MPQEHEVTSYASCTSVSTNSLSDSENSANDLVEMGNDSVIAEEEELSEVVSVTKNANIPREKCILVELDAHVDVKPKVQTIKPKLELPNGFKKVQFVKSENMQQEVSKIDKISNKEFINHKIFKEAEAYERESADPFFKRTFVKKSQ</sequence>
<comment type="caution">
    <text evidence="1">The sequence shown here is derived from an EMBL/GenBank/DDBJ whole genome shotgun (WGS) entry which is preliminary data.</text>
</comment>
<dbReference type="EMBL" id="CM042028">
    <property type="protein sequence ID" value="KAI3797599.1"/>
    <property type="molecule type" value="Genomic_DNA"/>
</dbReference>
<keyword evidence="2" id="KW-1185">Reference proteome</keyword>